<reference evidence="2" key="1">
    <citation type="submission" date="2023-03" db="EMBL/GenBank/DDBJ databases">
        <title>Massive genome expansion in bonnet fungi (Mycena s.s.) driven by repeated elements and novel gene families across ecological guilds.</title>
        <authorList>
            <consortium name="Lawrence Berkeley National Laboratory"/>
            <person name="Harder C.B."/>
            <person name="Miyauchi S."/>
            <person name="Viragh M."/>
            <person name="Kuo A."/>
            <person name="Thoen E."/>
            <person name="Andreopoulos B."/>
            <person name="Lu D."/>
            <person name="Skrede I."/>
            <person name="Drula E."/>
            <person name="Henrissat B."/>
            <person name="Morin E."/>
            <person name="Kohler A."/>
            <person name="Barry K."/>
            <person name="LaButti K."/>
            <person name="Morin E."/>
            <person name="Salamov A."/>
            <person name="Lipzen A."/>
            <person name="Mereny Z."/>
            <person name="Hegedus B."/>
            <person name="Baldrian P."/>
            <person name="Stursova M."/>
            <person name="Weitz H."/>
            <person name="Taylor A."/>
            <person name="Grigoriev I.V."/>
            <person name="Nagy L.G."/>
            <person name="Martin F."/>
            <person name="Kauserud H."/>
        </authorList>
    </citation>
    <scope>NUCLEOTIDE SEQUENCE</scope>
    <source>
        <strain evidence="2">9144</strain>
    </source>
</reference>
<feature type="region of interest" description="Disordered" evidence="1">
    <location>
        <begin position="70"/>
        <end position="226"/>
    </location>
</feature>
<feature type="compositionally biased region" description="Low complexity" evidence="1">
    <location>
        <begin position="99"/>
        <end position="118"/>
    </location>
</feature>
<keyword evidence="3" id="KW-1185">Reference proteome</keyword>
<protein>
    <submittedName>
        <fullName evidence="2">Uncharacterized protein</fullName>
    </submittedName>
</protein>
<evidence type="ECO:0000313" key="3">
    <source>
        <dbReference type="Proteomes" id="UP001219525"/>
    </source>
</evidence>
<dbReference type="Proteomes" id="UP001219525">
    <property type="component" value="Unassembled WGS sequence"/>
</dbReference>
<accession>A0AAD6UTG2</accession>
<feature type="compositionally biased region" description="Low complexity" evidence="1">
    <location>
        <begin position="200"/>
        <end position="217"/>
    </location>
</feature>
<evidence type="ECO:0000256" key="1">
    <source>
        <dbReference type="SAM" id="MobiDB-lite"/>
    </source>
</evidence>
<feature type="region of interest" description="Disordered" evidence="1">
    <location>
        <begin position="31"/>
        <end position="54"/>
    </location>
</feature>
<name>A0AAD6UTG2_9AGAR</name>
<dbReference type="AlphaFoldDB" id="A0AAD6UTG2"/>
<proteinExistence type="predicted"/>
<comment type="caution">
    <text evidence="2">The sequence shown here is derived from an EMBL/GenBank/DDBJ whole genome shotgun (WGS) entry which is preliminary data.</text>
</comment>
<dbReference type="EMBL" id="JARJCW010000098">
    <property type="protein sequence ID" value="KAJ7194469.1"/>
    <property type="molecule type" value="Genomic_DNA"/>
</dbReference>
<feature type="compositionally biased region" description="Polar residues" evidence="1">
    <location>
        <begin position="31"/>
        <end position="44"/>
    </location>
</feature>
<evidence type="ECO:0000313" key="2">
    <source>
        <dbReference type="EMBL" id="KAJ7194469.1"/>
    </source>
</evidence>
<sequence length="299" mass="31388">MSRAPRMHRPRTHGVSTSSCVAVSTFSHMHQHHNPNSITHSASTRGGGARSEDVYTEENSVALITPLPGARFDLSGAPPPPSKDKAKGTVGDAYADSKATTASSMRTGRSRSRTTGSTLTPPAPASVAKKGSKGKSKKAAPVPSGHHELAEDGSEAGTPSSPRERERVDATVSPPTAGVNARANVGGQWMHPLAPSLKNRPQSTSSRSSLRRPLAGRNAQRSTMPRTRALAPAAALLPLYRSLSVASRPAMNARLHHIRETPPLSPVAHPCPAHARPPSYTTHPTACAVQPVPAVYCAQ</sequence>
<gene>
    <name evidence="2" type="ORF">GGX14DRAFT_210200</name>
</gene>
<organism evidence="2 3">
    <name type="scientific">Mycena pura</name>
    <dbReference type="NCBI Taxonomy" id="153505"/>
    <lineage>
        <taxon>Eukaryota</taxon>
        <taxon>Fungi</taxon>
        <taxon>Dikarya</taxon>
        <taxon>Basidiomycota</taxon>
        <taxon>Agaricomycotina</taxon>
        <taxon>Agaricomycetes</taxon>
        <taxon>Agaricomycetidae</taxon>
        <taxon>Agaricales</taxon>
        <taxon>Marasmiineae</taxon>
        <taxon>Mycenaceae</taxon>
        <taxon>Mycena</taxon>
    </lineage>
</organism>